<accession>A0A8J2X374</accession>
<organism evidence="1 2">
    <name type="scientific">Pelagomonas calceolata</name>
    <dbReference type="NCBI Taxonomy" id="35677"/>
    <lineage>
        <taxon>Eukaryota</taxon>
        <taxon>Sar</taxon>
        <taxon>Stramenopiles</taxon>
        <taxon>Ochrophyta</taxon>
        <taxon>Pelagophyceae</taxon>
        <taxon>Pelagomonadales</taxon>
        <taxon>Pelagomonadaceae</taxon>
        <taxon>Pelagomonas</taxon>
    </lineage>
</organism>
<evidence type="ECO:0000313" key="1">
    <source>
        <dbReference type="EMBL" id="CAH0372581.1"/>
    </source>
</evidence>
<name>A0A8J2X374_9STRA</name>
<protein>
    <submittedName>
        <fullName evidence="1">Uncharacterized protein</fullName>
    </submittedName>
</protein>
<feature type="non-terminal residue" evidence="1">
    <location>
        <position position="271"/>
    </location>
</feature>
<keyword evidence="2" id="KW-1185">Reference proteome</keyword>
<evidence type="ECO:0000313" key="2">
    <source>
        <dbReference type="Proteomes" id="UP000789595"/>
    </source>
</evidence>
<dbReference type="EMBL" id="CAKKNE010000003">
    <property type="protein sequence ID" value="CAH0372581.1"/>
    <property type="molecule type" value="Genomic_DNA"/>
</dbReference>
<comment type="caution">
    <text evidence="1">The sequence shown here is derived from an EMBL/GenBank/DDBJ whole genome shotgun (WGS) entry which is preliminary data.</text>
</comment>
<sequence length="271" mass="29907">MLLEVPCASPRAPATRRYWMYFARKRLWKSLRIVSLTKVLPFFSAAPRAWWRKTTSSFQRLLTAPDGACVRINSKSKGAVKSLAGRRRVEERVRRGGGLGRRGLVLLAPPLRVPLGADLLQLGPQRRAVVVVVRVRVRVGPLAVARVAVVVGVQRARRDGDVAELVRRPGDARVGGEQELALRSPARPLGGVEARGIVLRRRVGDALELVPRPVLHLQLVGHVAGVRHRRAHAAARVDAELVAMLARGRPGRSVGRRHLFSGVLRGRRPRE</sequence>
<reference evidence="1" key="1">
    <citation type="submission" date="2021-11" db="EMBL/GenBank/DDBJ databases">
        <authorList>
            <consortium name="Genoscope - CEA"/>
            <person name="William W."/>
        </authorList>
    </citation>
    <scope>NUCLEOTIDE SEQUENCE</scope>
</reference>
<dbReference type="AlphaFoldDB" id="A0A8J2X374"/>
<gene>
    <name evidence="1" type="ORF">PECAL_3P25900</name>
</gene>
<proteinExistence type="predicted"/>
<dbReference type="Proteomes" id="UP000789595">
    <property type="component" value="Unassembled WGS sequence"/>
</dbReference>